<accession>A0A8T0VCH8</accession>
<feature type="region of interest" description="Disordered" evidence="1">
    <location>
        <begin position="38"/>
        <end position="112"/>
    </location>
</feature>
<dbReference type="Proteomes" id="UP000823388">
    <property type="component" value="Chromosome 2N"/>
</dbReference>
<dbReference type="AlphaFoldDB" id="A0A8T0VCH8"/>
<evidence type="ECO:0000256" key="1">
    <source>
        <dbReference type="SAM" id="MobiDB-lite"/>
    </source>
</evidence>
<comment type="caution">
    <text evidence="2">The sequence shown here is derived from an EMBL/GenBank/DDBJ whole genome shotgun (WGS) entry which is preliminary data.</text>
</comment>
<sequence>MPPTDDANAGCKMHRRKEAMQSSLLRCIHVRVEDTAAPPWERRGRRKTSRREKGKKEDELNVVPHRRASLLGLSDVPGCRSHTAAPHRHGSGPRSHARGRAPSPLPRPRAAERAVLPAVHAVGLRLRRSKRSTGWISGMGWRLDPGEPVGVAGFGRGLLLLLWRTGTPARPRTSASSSPSSPRATAAPTTPVEMQRSVGDGAVGRKDKILKTRQSSIWIREMAHAVEVSFMFCFLVSNGQRQLCLWLVYNRMDTNRYH</sequence>
<keyword evidence="3" id="KW-1185">Reference proteome</keyword>
<protein>
    <submittedName>
        <fullName evidence="2">Uncharacterized protein</fullName>
    </submittedName>
</protein>
<proteinExistence type="predicted"/>
<organism evidence="2 3">
    <name type="scientific">Panicum virgatum</name>
    <name type="common">Blackwell switchgrass</name>
    <dbReference type="NCBI Taxonomy" id="38727"/>
    <lineage>
        <taxon>Eukaryota</taxon>
        <taxon>Viridiplantae</taxon>
        <taxon>Streptophyta</taxon>
        <taxon>Embryophyta</taxon>
        <taxon>Tracheophyta</taxon>
        <taxon>Spermatophyta</taxon>
        <taxon>Magnoliopsida</taxon>
        <taxon>Liliopsida</taxon>
        <taxon>Poales</taxon>
        <taxon>Poaceae</taxon>
        <taxon>PACMAD clade</taxon>
        <taxon>Panicoideae</taxon>
        <taxon>Panicodae</taxon>
        <taxon>Paniceae</taxon>
        <taxon>Panicinae</taxon>
        <taxon>Panicum</taxon>
        <taxon>Panicum sect. Hiantes</taxon>
    </lineage>
</organism>
<feature type="region of interest" description="Disordered" evidence="1">
    <location>
        <begin position="170"/>
        <end position="205"/>
    </location>
</feature>
<feature type="compositionally biased region" description="Low complexity" evidence="1">
    <location>
        <begin position="170"/>
        <end position="191"/>
    </location>
</feature>
<dbReference type="EMBL" id="CM029040">
    <property type="protein sequence ID" value="KAG2632920.1"/>
    <property type="molecule type" value="Genomic_DNA"/>
</dbReference>
<gene>
    <name evidence="2" type="ORF">PVAP13_2NG131106</name>
</gene>
<evidence type="ECO:0000313" key="2">
    <source>
        <dbReference type="EMBL" id="KAG2632920.1"/>
    </source>
</evidence>
<feature type="compositionally biased region" description="Basic residues" evidence="1">
    <location>
        <begin position="85"/>
        <end position="99"/>
    </location>
</feature>
<feature type="compositionally biased region" description="Basic residues" evidence="1">
    <location>
        <begin position="43"/>
        <end position="53"/>
    </location>
</feature>
<name>A0A8T0VCH8_PANVG</name>
<reference evidence="2" key="1">
    <citation type="submission" date="2020-05" db="EMBL/GenBank/DDBJ databases">
        <title>WGS assembly of Panicum virgatum.</title>
        <authorList>
            <person name="Lovell J.T."/>
            <person name="Jenkins J."/>
            <person name="Shu S."/>
            <person name="Juenger T.E."/>
            <person name="Schmutz J."/>
        </authorList>
    </citation>
    <scope>NUCLEOTIDE SEQUENCE</scope>
    <source>
        <strain evidence="2">AP13</strain>
    </source>
</reference>
<evidence type="ECO:0000313" key="3">
    <source>
        <dbReference type="Proteomes" id="UP000823388"/>
    </source>
</evidence>